<proteinExistence type="predicted"/>
<gene>
    <name evidence="3" type="primary">LOC105262792</name>
</gene>
<keyword evidence="2" id="KW-1185">Reference proteome</keyword>
<dbReference type="SMART" id="SM00587">
    <property type="entry name" value="CHK"/>
    <property type="match status" value="1"/>
</dbReference>
<dbReference type="PANTHER" id="PTHR11012:SF56">
    <property type="entry name" value="CHK KINASE-LIKE DOMAIN-CONTAINING PROTEIN-RELATED"/>
    <property type="match status" value="1"/>
</dbReference>
<evidence type="ECO:0000313" key="2">
    <source>
        <dbReference type="Proteomes" id="UP000694866"/>
    </source>
</evidence>
<accession>A0AAR9IBC5</accession>
<protein>
    <submittedName>
        <fullName evidence="3">Uncharacterized LOC105262792</fullName>
    </submittedName>
</protein>
<dbReference type="InterPro" id="IPR004119">
    <property type="entry name" value="EcKL"/>
</dbReference>
<sequence length="436" mass="50442">MNQPCVMGSIKMEPPSTETITEFFEDSPVRLMILDRIDPGDVFFQNVLHWGMCDDTIQDVELVEKKAAVKKGENYLSYLTRFTLKYICSDGHNGKVEKRAHLIMKEEPNANVKTLEYIRDLDVFQTERYMLEEIVPKVEKLVGKRLGPKVYYSSNEPCTIVMEDLISLGFQNRNRKNGLNKVEVSIILKYIANFHAGSILLNEQNPGCVSRLTTGFISSKTPEAFFSFISKGLKSIAEQICNWMDPKFIPISDKLHKKSREICQNLQRTYQYDEDEFQVLNHGDLWVNNLMFKDDKNGEPLEMRMVDYQMCVWTSPAVDLLYIFNIVPETNIKMIHDDIFLQHYLTHLSNTMARIGCTANPPTLEQLKKSMYKRRDYGIMAGLTFWPKMIAEDDEIEDLDVVLERGEASVDLLKNPKARETLAKILPMLDERNYLD</sequence>
<evidence type="ECO:0000313" key="3">
    <source>
        <dbReference type="RefSeq" id="NP_001401464.1"/>
    </source>
</evidence>
<dbReference type="InterPro" id="IPR015897">
    <property type="entry name" value="CHK_kinase-like"/>
</dbReference>
<evidence type="ECO:0000259" key="1">
    <source>
        <dbReference type="SMART" id="SM00587"/>
    </source>
</evidence>
<organism evidence="2 3">
    <name type="scientific">Fopius arisanus</name>
    <dbReference type="NCBI Taxonomy" id="64838"/>
    <lineage>
        <taxon>Eukaryota</taxon>
        <taxon>Metazoa</taxon>
        <taxon>Ecdysozoa</taxon>
        <taxon>Arthropoda</taxon>
        <taxon>Hexapoda</taxon>
        <taxon>Insecta</taxon>
        <taxon>Pterygota</taxon>
        <taxon>Neoptera</taxon>
        <taxon>Endopterygota</taxon>
        <taxon>Hymenoptera</taxon>
        <taxon>Apocrita</taxon>
        <taxon>Ichneumonoidea</taxon>
        <taxon>Braconidae</taxon>
        <taxon>Opiinae</taxon>
        <taxon>Fopius</taxon>
    </lineage>
</organism>
<dbReference type="SUPFAM" id="SSF56112">
    <property type="entry name" value="Protein kinase-like (PK-like)"/>
    <property type="match status" value="1"/>
</dbReference>
<reference evidence="3" key="1">
    <citation type="submission" date="2025-08" db="UniProtKB">
        <authorList>
            <consortium name="RefSeq"/>
        </authorList>
    </citation>
    <scope>IDENTIFICATION</scope>
</reference>
<dbReference type="Pfam" id="PF02958">
    <property type="entry name" value="EcKL"/>
    <property type="match status" value="1"/>
</dbReference>
<name>A0AAR9IBC5_9HYME</name>
<dbReference type="Proteomes" id="UP000694866">
    <property type="component" value="Unplaced"/>
</dbReference>
<dbReference type="GeneID" id="105262792"/>
<feature type="domain" description="CHK kinase-like" evidence="1">
    <location>
        <begin position="160"/>
        <end position="354"/>
    </location>
</feature>
<dbReference type="AlphaFoldDB" id="A0AAR9IBC5"/>
<dbReference type="RefSeq" id="NP_001401464.1">
    <property type="nucleotide sequence ID" value="NM_001414535.1"/>
</dbReference>
<dbReference type="InterPro" id="IPR011009">
    <property type="entry name" value="Kinase-like_dom_sf"/>
</dbReference>
<dbReference type="KEGG" id="fas:105262792"/>
<dbReference type="Gene3D" id="3.90.1200.10">
    <property type="match status" value="1"/>
</dbReference>
<dbReference type="PANTHER" id="PTHR11012">
    <property type="entry name" value="PROTEIN KINASE-LIKE DOMAIN-CONTAINING"/>
    <property type="match status" value="1"/>
</dbReference>